<feature type="transmembrane region" description="Helical" evidence="8">
    <location>
        <begin position="117"/>
        <end position="138"/>
    </location>
</feature>
<dbReference type="Pfam" id="PF00854">
    <property type="entry name" value="PTR2"/>
    <property type="match status" value="1"/>
</dbReference>
<dbReference type="GO" id="GO:0006857">
    <property type="term" value="P:oligopeptide transport"/>
    <property type="evidence" value="ECO:0007669"/>
    <property type="project" value="InterPro"/>
</dbReference>
<dbReference type="GO" id="GO:0022857">
    <property type="term" value="F:transmembrane transporter activity"/>
    <property type="evidence" value="ECO:0007669"/>
    <property type="project" value="InterPro"/>
</dbReference>
<dbReference type="GO" id="GO:0016020">
    <property type="term" value="C:membrane"/>
    <property type="evidence" value="ECO:0007669"/>
    <property type="project" value="UniProtKB-SubCell"/>
</dbReference>
<evidence type="ECO:0000256" key="8">
    <source>
        <dbReference type="SAM" id="Phobius"/>
    </source>
</evidence>
<dbReference type="Proteomes" id="UP000298663">
    <property type="component" value="Unassembled WGS sequence"/>
</dbReference>
<keyword evidence="3 7" id="KW-0812">Transmembrane</keyword>
<evidence type="ECO:0000256" key="3">
    <source>
        <dbReference type="ARBA" id="ARBA00022692"/>
    </source>
</evidence>
<dbReference type="InterPro" id="IPR036259">
    <property type="entry name" value="MFS_trans_sf"/>
</dbReference>
<dbReference type="Gene3D" id="1.20.1250.20">
    <property type="entry name" value="MFS general substrate transporter like domains"/>
    <property type="match status" value="1"/>
</dbReference>
<dbReference type="AlphaFoldDB" id="A0A4U5PJW7"/>
<keyword evidence="10" id="KW-1185">Reference proteome</keyword>
<dbReference type="InterPro" id="IPR000109">
    <property type="entry name" value="POT_fam"/>
</dbReference>
<evidence type="ECO:0000256" key="4">
    <source>
        <dbReference type="ARBA" id="ARBA00022856"/>
    </source>
</evidence>
<protein>
    <recommendedName>
        <fullName evidence="11">Major facilitator superfamily (MFS) profile domain-containing protein</fullName>
    </recommendedName>
</protein>
<evidence type="ECO:0000256" key="2">
    <source>
        <dbReference type="ARBA" id="ARBA00005982"/>
    </source>
</evidence>
<reference evidence="9 10" key="2">
    <citation type="journal article" date="2019" name="G3 (Bethesda)">
        <title>Hybrid Assembly of the Genome of the Entomopathogenic Nematode Steinernema carpocapsae Identifies the X-Chromosome.</title>
        <authorList>
            <person name="Serra L."/>
            <person name="Macchietto M."/>
            <person name="Macias-Munoz A."/>
            <person name="McGill C.J."/>
            <person name="Rodriguez I.M."/>
            <person name="Rodriguez B."/>
            <person name="Murad R."/>
            <person name="Mortazavi A."/>
        </authorList>
    </citation>
    <scope>NUCLEOTIDE SEQUENCE [LARGE SCALE GENOMIC DNA]</scope>
    <source>
        <strain evidence="9 10">ALL</strain>
    </source>
</reference>
<feature type="transmembrane region" description="Helical" evidence="8">
    <location>
        <begin position="187"/>
        <end position="210"/>
    </location>
</feature>
<dbReference type="EMBL" id="AZBU02000002">
    <property type="protein sequence ID" value="TKR96969.1"/>
    <property type="molecule type" value="Genomic_DNA"/>
</dbReference>
<keyword evidence="4" id="KW-0653">Protein transport</keyword>
<reference evidence="9 10" key="1">
    <citation type="journal article" date="2015" name="Genome Biol.">
        <title>Comparative genomics of Steinernema reveals deeply conserved gene regulatory networks.</title>
        <authorList>
            <person name="Dillman A.R."/>
            <person name="Macchietto M."/>
            <person name="Porter C.F."/>
            <person name="Rogers A."/>
            <person name="Williams B."/>
            <person name="Antoshechkin I."/>
            <person name="Lee M.M."/>
            <person name="Goodwin Z."/>
            <person name="Lu X."/>
            <person name="Lewis E.E."/>
            <person name="Goodrich-Blair H."/>
            <person name="Stock S.P."/>
            <person name="Adams B.J."/>
            <person name="Sternberg P.W."/>
            <person name="Mortazavi A."/>
        </authorList>
    </citation>
    <scope>NUCLEOTIDE SEQUENCE [LARGE SCALE GENOMIC DNA]</scope>
    <source>
        <strain evidence="9 10">ALL</strain>
    </source>
</reference>
<organism evidence="9 10">
    <name type="scientific">Steinernema carpocapsae</name>
    <name type="common">Entomopathogenic nematode</name>
    <dbReference type="NCBI Taxonomy" id="34508"/>
    <lineage>
        <taxon>Eukaryota</taxon>
        <taxon>Metazoa</taxon>
        <taxon>Ecdysozoa</taxon>
        <taxon>Nematoda</taxon>
        <taxon>Chromadorea</taxon>
        <taxon>Rhabditida</taxon>
        <taxon>Tylenchina</taxon>
        <taxon>Panagrolaimomorpha</taxon>
        <taxon>Strongyloidoidea</taxon>
        <taxon>Steinernematidae</taxon>
        <taxon>Steinernema</taxon>
    </lineage>
</organism>
<sequence length="314" mass="35252">MTEKGMLESLRNYPKGVFFILGNEFCERFSFYGMRAVLTLYLITEHHFSDSHASLLYHAFVSLAYFSPLFGSIAADNYFGRFRVILWVSLVYVLGHVLLSIGAIPQLEQAIRSTLDFSGLVFIALATGGIKPCVSAFAADQFEEDQVSERRQFFSFFYFAINAGSLVAIFLTPILRGRISCFGSEYCFPLAFGVPGVLMLFAFVLFLSGWRFYKNAQPAKSNAVVSTVACICSAIKNRFSSKKSDEKVDHWVDYASNKFDEDLKTGVKSLVGVAGLFVPLVFYWALFDQQGSTWVLQARRMDGRVGHLQSCLIR</sequence>
<comment type="subcellular location">
    <subcellularLocation>
        <location evidence="1 7">Membrane</location>
        <topology evidence="1 7">Multi-pass membrane protein</topology>
    </subcellularLocation>
</comment>
<gene>
    <name evidence="9" type="ORF">L596_010907</name>
</gene>
<comment type="caution">
    <text evidence="9">The sequence shown here is derived from an EMBL/GenBank/DDBJ whole genome shotgun (WGS) entry which is preliminary data.</text>
</comment>
<evidence type="ECO:0008006" key="11">
    <source>
        <dbReference type="Google" id="ProtNLM"/>
    </source>
</evidence>
<feature type="transmembrane region" description="Helical" evidence="8">
    <location>
        <begin position="269"/>
        <end position="287"/>
    </location>
</feature>
<feature type="transmembrane region" description="Helical" evidence="8">
    <location>
        <begin position="85"/>
        <end position="105"/>
    </location>
</feature>
<keyword evidence="5 8" id="KW-1133">Transmembrane helix</keyword>
<keyword evidence="4" id="KW-0571">Peptide transport</keyword>
<comment type="similarity">
    <text evidence="2 7">Belongs to the major facilitator superfamily. Proton-dependent oligopeptide transporter (POT/PTR) (TC 2.A.17) family.</text>
</comment>
<keyword evidence="6 8" id="KW-0472">Membrane</keyword>
<evidence type="ECO:0000256" key="7">
    <source>
        <dbReference type="RuleBase" id="RU003755"/>
    </source>
</evidence>
<dbReference type="PANTHER" id="PTHR11654">
    <property type="entry name" value="OLIGOPEPTIDE TRANSPORTER-RELATED"/>
    <property type="match status" value="1"/>
</dbReference>
<feature type="transmembrane region" description="Helical" evidence="8">
    <location>
        <begin position="55"/>
        <end position="73"/>
    </location>
</feature>
<name>A0A4U5PJW7_STECR</name>
<dbReference type="PROSITE" id="PS01023">
    <property type="entry name" value="PTR2_2"/>
    <property type="match status" value="1"/>
</dbReference>
<keyword evidence="7" id="KW-0813">Transport</keyword>
<evidence type="ECO:0000313" key="10">
    <source>
        <dbReference type="Proteomes" id="UP000298663"/>
    </source>
</evidence>
<evidence type="ECO:0000256" key="5">
    <source>
        <dbReference type="ARBA" id="ARBA00022989"/>
    </source>
</evidence>
<feature type="transmembrane region" description="Helical" evidence="8">
    <location>
        <begin position="153"/>
        <end position="175"/>
    </location>
</feature>
<accession>A0A4U5PJW7</accession>
<evidence type="ECO:0000256" key="6">
    <source>
        <dbReference type="ARBA" id="ARBA00023136"/>
    </source>
</evidence>
<proteinExistence type="inferred from homology"/>
<dbReference type="STRING" id="34508.A0A4U5PJW7"/>
<dbReference type="SUPFAM" id="SSF103473">
    <property type="entry name" value="MFS general substrate transporter"/>
    <property type="match status" value="1"/>
</dbReference>
<dbReference type="InterPro" id="IPR018456">
    <property type="entry name" value="PTR2_symporter_CS"/>
</dbReference>
<evidence type="ECO:0000256" key="1">
    <source>
        <dbReference type="ARBA" id="ARBA00004141"/>
    </source>
</evidence>
<dbReference type="OrthoDB" id="205993at2759"/>
<evidence type="ECO:0000313" key="9">
    <source>
        <dbReference type="EMBL" id="TKR96969.1"/>
    </source>
</evidence>